<dbReference type="Proteomes" id="UP000054845">
    <property type="component" value="Unassembled WGS sequence"/>
</dbReference>
<dbReference type="EMBL" id="CCYA01000275">
    <property type="protein sequence ID" value="CEH18552.1"/>
    <property type="molecule type" value="Genomic_DNA"/>
</dbReference>
<evidence type="ECO:0000256" key="1">
    <source>
        <dbReference type="SAM" id="MobiDB-lite"/>
    </source>
</evidence>
<evidence type="ECO:0000313" key="2">
    <source>
        <dbReference type="EMBL" id="CEH18552.1"/>
    </source>
</evidence>
<evidence type="ECO:0000313" key="3">
    <source>
        <dbReference type="Proteomes" id="UP000054845"/>
    </source>
</evidence>
<feature type="region of interest" description="Disordered" evidence="1">
    <location>
        <begin position="1"/>
        <end position="41"/>
    </location>
</feature>
<feature type="compositionally biased region" description="Polar residues" evidence="1">
    <location>
        <begin position="471"/>
        <end position="493"/>
    </location>
</feature>
<name>A0A0P1BNR1_9BASI</name>
<organism evidence="2 3">
    <name type="scientific">Ceraceosorus bombacis</name>
    <dbReference type="NCBI Taxonomy" id="401625"/>
    <lineage>
        <taxon>Eukaryota</taxon>
        <taxon>Fungi</taxon>
        <taxon>Dikarya</taxon>
        <taxon>Basidiomycota</taxon>
        <taxon>Ustilaginomycotina</taxon>
        <taxon>Exobasidiomycetes</taxon>
        <taxon>Ceraceosorales</taxon>
        <taxon>Ceraceosoraceae</taxon>
        <taxon>Ceraceosorus</taxon>
    </lineage>
</organism>
<dbReference type="AlphaFoldDB" id="A0A0P1BNR1"/>
<feature type="compositionally biased region" description="Basic and acidic residues" evidence="1">
    <location>
        <begin position="1"/>
        <end position="12"/>
    </location>
</feature>
<accession>A0A0P1BNR1</accession>
<sequence>MEGQERFFRRAETSQAQSIPETLGKRQGEASEEDLTSEQRAAMEGLVQGLQGSIIGDSSQGLDALRDPNAVFNGVRPLTNYGDGAASAPTGALAQAFPGLSASQLSGVANALQQSLGTSPLGGISSGVTGQSPPALSGLGNGADTAQNQAANIAAQLASLLSGVAQQASWPLSNTLQQGYSPLANALGGVQGASGGLSSLTNALPGLAQSVPVSSTINPQLSSLVGSLPQQAAQIQQAAQLSSLQALLGSSNALGRAAPVQQAPQLSPAELSKLQSILGSASAGQASLLGAKLSAQDFSALPASLDPSALSALLGSASVGGLTGGANAGLPTALSGILGAAAAPSSILGSLTGGLPLTSGLLGSGSLPATLPSSLENLLPTQSVAPKTPGLASLTPEVIQALQSALQGAATTGASGPNWTPADAAAAAAQSVANAEAQAEDGEPPLIDAADLAAANANPGLLSPAQLQTLKEQQPVSSNTTQNVQNATGTPTESAGAPSKTADSAYQFAAKSLPLPGLASELPSGLSLDPATIAALASKGVDVGQLGQLTQLGLPLDASTIRALASKGINVGSLTSLLTPSAVTGPLSNAQDTLNGLPLVGGQLSGVLNQGQGAVAGASGLLSGLTGSQASGLLSGILGKLPLNLKDQQAKEGNLTEAAGSQMAFGASTASEPTVYARAAPSARNPDLLG</sequence>
<protein>
    <submittedName>
        <fullName evidence="2">Uncharacterized protein</fullName>
    </submittedName>
</protein>
<proteinExistence type="predicted"/>
<reference evidence="2 3" key="1">
    <citation type="submission" date="2014-09" db="EMBL/GenBank/DDBJ databases">
        <authorList>
            <person name="Magalhaes I.L.F."/>
            <person name="Oliveira U."/>
            <person name="Santos F.R."/>
            <person name="Vidigal T.H.D.A."/>
            <person name="Brescovit A.D."/>
            <person name="Santos A.J."/>
        </authorList>
    </citation>
    <scope>NUCLEOTIDE SEQUENCE [LARGE SCALE GENOMIC DNA]</scope>
</reference>
<feature type="region of interest" description="Disordered" evidence="1">
    <location>
        <begin position="471"/>
        <end position="501"/>
    </location>
</feature>
<keyword evidence="3" id="KW-1185">Reference proteome</keyword>